<evidence type="ECO:0000256" key="2">
    <source>
        <dbReference type="SAM" id="SignalP"/>
    </source>
</evidence>
<gene>
    <name evidence="3" type="ORF">pipiens_006787</name>
</gene>
<dbReference type="EMBL" id="JBEHCU010005002">
    <property type="protein sequence ID" value="KAL1401216.1"/>
    <property type="molecule type" value="Genomic_DNA"/>
</dbReference>
<proteinExistence type="predicted"/>
<evidence type="ECO:0008006" key="5">
    <source>
        <dbReference type="Google" id="ProtNLM"/>
    </source>
</evidence>
<reference evidence="3 4" key="1">
    <citation type="submission" date="2024-05" db="EMBL/GenBank/DDBJ databases">
        <title>Culex pipiens pipiens assembly and annotation.</title>
        <authorList>
            <person name="Alout H."/>
            <person name="Durand T."/>
        </authorList>
    </citation>
    <scope>NUCLEOTIDE SEQUENCE [LARGE SCALE GENOMIC DNA]</scope>
    <source>
        <strain evidence="3">HA-2024</strain>
        <tissue evidence="3">Whole body</tissue>
    </source>
</reference>
<feature type="chain" id="PRO_5044835915" description="DUF4774 domain-containing protein" evidence="2">
    <location>
        <begin position="21"/>
        <end position="338"/>
    </location>
</feature>
<keyword evidence="2" id="KW-0732">Signal</keyword>
<dbReference type="Proteomes" id="UP001562425">
    <property type="component" value="Unassembled WGS sequence"/>
</dbReference>
<keyword evidence="4" id="KW-1185">Reference proteome</keyword>
<protein>
    <recommendedName>
        <fullName evidence="5">DUF4774 domain-containing protein</fullName>
    </recommendedName>
</protein>
<feature type="region of interest" description="Disordered" evidence="1">
    <location>
        <begin position="169"/>
        <end position="201"/>
    </location>
</feature>
<dbReference type="AlphaFoldDB" id="A0ABD1DN87"/>
<evidence type="ECO:0000256" key="1">
    <source>
        <dbReference type="SAM" id="MobiDB-lite"/>
    </source>
</evidence>
<evidence type="ECO:0000313" key="3">
    <source>
        <dbReference type="EMBL" id="KAL1401216.1"/>
    </source>
</evidence>
<name>A0ABD1DN87_CULPP</name>
<organism evidence="3 4">
    <name type="scientific">Culex pipiens pipiens</name>
    <name type="common">Northern house mosquito</name>
    <dbReference type="NCBI Taxonomy" id="38569"/>
    <lineage>
        <taxon>Eukaryota</taxon>
        <taxon>Metazoa</taxon>
        <taxon>Ecdysozoa</taxon>
        <taxon>Arthropoda</taxon>
        <taxon>Hexapoda</taxon>
        <taxon>Insecta</taxon>
        <taxon>Pterygota</taxon>
        <taxon>Neoptera</taxon>
        <taxon>Endopterygota</taxon>
        <taxon>Diptera</taxon>
        <taxon>Nematocera</taxon>
        <taxon>Culicoidea</taxon>
        <taxon>Culicidae</taxon>
        <taxon>Culicinae</taxon>
        <taxon>Culicini</taxon>
        <taxon>Culex</taxon>
        <taxon>Culex</taxon>
    </lineage>
</organism>
<evidence type="ECO:0000313" key="4">
    <source>
        <dbReference type="Proteomes" id="UP001562425"/>
    </source>
</evidence>
<comment type="caution">
    <text evidence="3">The sequence shown here is derived from an EMBL/GenBank/DDBJ whole genome shotgun (WGS) entry which is preliminary data.</text>
</comment>
<feature type="signal peptide" evidence="2">
    <location>
        <begin position="1"/>
        <end position="20"/>
    </location>
</feature>
<accession>A0ABD1DN87</accession>
<sequence length="338" mass="36119">MWFRYALFVVLVCSSAGSSAQPEQEVQLHPSASPRRGRFLGLLGLLTGLTLVDSLDDGDGPPRIRAPTGIVKINIGRPFGESFYQHAYAYANPYYYGAVPTINIKIPLRPDGSVHEGLDGFGFVGNGGVNVNTGPAVFPGQGGGVGAGGGHFGLHAGQNLIEPRPQFADEQVPEVTEPSEKKSRKATSIPKSKRSKLPTTRIVRSTARNDSFEDQTGEASENQLEDLISTTTIPSTPAVPNNDLPVASSTEEPLVLHATAIPVIEDTQASLPIPQSYYVHPGNHQLDVESISLTTTGGPPLHEGREFKPSRPDKLLNFYSNSVTAFSPDEFRPVAAVG</sequence>